<proteinExistence type="predicted"/>
<name>A0ABU8V8R6_9BURK</name>
<organism evidence="1 2">
    <name type="scientific">Variovorax ureilyticus</name>
    <dbReference type="NCBI Taxonomy" id="1836198"/>
    <lineage>
        <taxon>Bacteria</taxon>
        <taxon>Pseudomonadati</taxon>
        <taxon>Pseudomonadota</taxon>
        <taxon>Betaproteobacteria</taxon>
        <taxon>Burkholderiales</taxon>
        <taxon>Comamonadaceae</taxon>
        <taxon>Variovorax</taxon>
    </lineage>
</organism>
<sequence length="115" mass="12767">MQPVLEIRKLGERSYTYAVRATRPAGSPAPEACYEDRGLTSFVECIRDAAEALTYFPRVYVRFQGRCVGEQFVSRLESHPEAVARDLLVRYLEGSLPPQTATAQRADATQASVVS</sequence>
<protein>
    <submittedName>
        <fullName evidence="1">Uncharacterized protein</fullName>
    </submittedName>
</protein>
<evidence type="ECO:0000313" key="2">
    <source>
        <dbReference type="Proteomes" id="UP001365846"/>
    </source>
</evidence>
<reference evidence="1 2" key="1">
    <citation type="submission" date="2024-03" db="EMBL/GenBank/DDBJ databases">
        <title>Novel species of the genus Variovorax.</title>
        <authorList>
            <person name="Liu Q."/>
            <person name="Xin Y.-H."/>
        </authorList>
    </citation>
    <scope>NUCLEOTIDE SEQUENCE [LARGE SCALE GENOMIC DNA]</scope>
    <source>
        <strain evidence="1 2">KACC 18899</strain>
    </source>
</reference>
<evidence type="ECO:0000313" key="1">
    <source>
        <dbReference type="EMBL" id="MEJ8810045.1"/>
    </source>
</evidence>
<dbReference type="Proteomes" id="UP001365846">
    <property type="component" value="Unassembled WGS sequence"/>
</dbReference>
<dbReference type="EMBL" id="JBBKZU010000001">
    <property type="protein sequence ID" value="MEJ8810045.1"/>
    <property type="molecule type" value="Genomic_DNA"/>
</dbReference>
<keyword evidence="2" id="KW-1185">Reference proteome</keyword>
<dbReference type="RefSeq" id="WP_340355350.1">
    <property type="nucleotide sequence ID" value="NZ_JBBKZU010000001.1"/>
</dbReference>
<comment type="caution">
    <text evidence="1">The sequence shown here is derived from an EMBL/GenBank/DDBJ whole genome shotgun (WGS) entry which is preliminary data.</text>
</comment>
<accession>A0ABU8V8R6</accession>
<gene>
    <name evidence="1" type="ORF">WKW77_03150</name>
</gene>